<keyword evidence="1" id="KW-0472">Membrane</keyword>
<evidence type="ECO:0000313" key="3">
    <source>
        <dbReference type="Proteomes" id="UP000298681"/>
    </source>
</evidence>
<evidence type="ECO:0000313" key="2">
    <source>
        <dbReference type="EMBL" id="TKS53240.1"/>
    </source>
</evidence>
<organism evidence="2 3">
    <name type="scientific">Luteimonas yindakuii</name>
    <dbReference type="NCBI Taxonomy" id="2565782"/>
    <lineage>
        <taxon>Bacteria</taxon>
        <taxon>Pseudomonadati</taxon>
        <taxon>Pseudomonadota</taxon>
        <taxon>Gammaproteobacteria</taxon>
        <taxon>Lysobacterales</taxon>
        <taxon>Lysobacteraceae</taxon>
        <taxon>Luteimonas</taxon>
    </lineage>
</organism>
<feature type="transmembrane region" description="Helical" evidence="1">
    <location>
        <begin position="91"/>
        <end position="118"/>
    </location>
</feature>
<dbReference type="AlphaFoldDB" id="A0A4Z1R167"/>
<keyword evidence="3" id="KW-1185">Reference proteome</keyword>
<sequence length="133" mass="14611">MGLLFLLLLIALAWSIGTLQLWWRARWVGEALLWIGGALAVGAATRIAWGFAGVFRSGDWHSLSTDQAAHRLFGPGSAWFQRSGWPPLDGVANVVLALDLFWTLLALSGAVLHGYVFWAGVARRRCATRARPR</sequence>
<feature type="transmembrane region" description="Helical" evidence="1">
    <location>
        <begin position="31"/>
        <end position="55"/>
    </location>
</feature>
<name>A0A4Z1R167_9GAMM</name>
<proteinExistence type="predicted"/>
<comment type="caution">
    <text evidence="2">The sequence shown here is derived from an EMBL/GenBank/DDBJ whole genome shotgun (WGS) entry which is preliminary data.</text>
</comment>
<evidence type="ECO:0000256" key="1">
    <source>
        <dbReference type="SAM" id="Phobius"/>
    </source>
</evidence>
<gene>
    <name evidence="2" type="ORF">E4582_13770</name>
</gene>
<keyword evidence="1" id="KW-0812">Transmembrane</keyword>
<dbReference type="Proteomes" id="UP000298681">
    <property type="component" value="Unassembled WGS sequence"/>
</dbReference>
<accession>A0A4Z1R167</accession>
<protein>
    <submittedName>
        <fullName evidence="2">Uncharacterized protein</fullName>
    </submittedName>
</protein>
<reference evidence="2 3" key="1">
    <citation type="submission" date="2019-01" db="EMBL/GenBank/DDBJ databases">
        <authorList>
            <person name="Zhang S."/>
        </authorList>
    </citation>
    <scope>NUCLEOTIDE SEQUENCE [LARGE SCALE GENOMIC DNA]</scope>
    <source>
        <strain evidence="2 3">1626</strain>
    </source>
</reference>
<dbReference type="EMBL" id="SPUH01000002">
    <property type="protein sequence ID" value="TKS53240.1"/>
    <property type="molecule type" value="Genomic_DNA"/>
</dbReference>
<dbReference type="RefSeq" id="WP_134675360.1">
    <property type="nucleotide sequence ID" value="NZ_SPUH01000002.1"/>
</dbReference>
<keyword evidence="1" id="KW-1133">Transmembrane helix</keyword>